<evidence type="ECO:0000313" key="2">
    <source>
        <dbReference type="EMBL" id="TQL74200.1"/>
    </source>
</evidence>
<feature type="transmembrane region" description="Helical" evidence="1">
    <location>
        <begin position="136"/>
        <end position="155"/>
    </location>
</feature>
<feature type="transmembrane region" description="Helical" evidence="1">
    <location>
        <begin position="42"/>
        <end position="63"/>
    </location>
</feature>
<dbReference type="EMBL" id="VFOU01000001">
    <property type="protein sequence ID" value="TQL74200.1"/>
    <property type="molecule type" value="Genomic_DNA"/>
</dbReference>
<sequence length="477" mass="51110">MNTRGAWFMRDIPVILWLAAAILIALLSPVFGSSRWLVVHLIALGGFTHSIMVWSVYFANALLKTKDVDPRSIQNIRLTLLQVGILAVVIGVPSLQGWLTILGAVIISGVIIWHAATLLHRLRIALPGRFRISIRYYLVAAAFVPIGALFGVLLARGLPGDWHGKLLVAHTMVNLLGWVGLSIFGTLITLWPTMLRTKMADDAERTSIRALPVLAVGLMTIMISPLVDLTWLGVVGVGVYLTGTLITYRPMLQAARGRAPHSFPTFSASAALLWLPVALVTLAVKMLFDGWQVLPVSYGVLTVMFLVGFALQMLLGALSYLVPVVIGGGPRPLRAGMRELNRLGTWRVFTVNIALIVCLLPVPPLVRTFVAIIAILALALTLVCILLGILAMLRTKRQLAAEMAIQGIPPGGVPPRKPADPAVIHPKLSKRQVVGAVVTVALGAALGFSFDPSAPGLEASQSVTVAHSTQGANALVH</sequence>
<dbReference type="Proteomes" id="UP000319746">
    <property type="component" value="Unassembled WGS sequence"/>
</dbReference>
<evidence type="ECO:0000313" key="3">
    <source>
        <dbReference type="Proteomes" id="UP000319746"/>
    </source>
</evidence>
<feature type="transmembrane region" description="Helical" evidence="1">
    <location>
        <begin position="300"/>
        <end position="322"/>
    </location>
</feature>
<proteinExistence type="predicted"/>
<evidence type="ECO:0000256" key="1">
    <source>
        <dbReference type="SAM" id="Phobius"/>
    </source>
</evidence>
<name>A0A543ANP3_9MICC</name>
<keyword evidence="1" id="KW-0812">Transmembrane</keyword>
<feature type="transmembrane region" description="Helical" evidence="1">
    <location>
        <begin position="98"/>
        <end position="116"/>
    </location>
</feature>
<feature type="transmembrane region" description="Helical" evidence="1">
    <location>
        <begin position="229"/>
        <end position="248"/>
    </location>
</feature>
<dbReference type="RefSeq" id="WP_141864662.1">
    <property type="nucleotide sequence ID" value="NZ_BAABAN010000016.1"/>
</dbReference>
<feature type="transmembrane region" description="Helical" evidence="1">
    <location>
        <begin position="175"/>
        <end position="194"/>
    </location>
</feature>
<comment type="caution">
    <text evidence="2">The sequence shown here is derived from an EMBL/GenBank/DDBJ whole genome shotgun (WGS) entry which is preliminary data.</text>
</comment>
<dbReference type="OrthoDB" id="345021at2"/>
<accession>A0A543ANP3</accession>
<organism evidence="2 3">
    <name type="scientific">Enteractinococcus coprophilus</name>
    <dbReference type="NCBI Taxonomy" id="1027633"/>
    <lineage>
        <taxon>Bacteria</taxon>
        <taxon>Bacillati</taxon>
        <taxon>Actinomycetota</taxon>
        <taxon>Actinomycetes</taxon>
        <taxon>Micrococcales</taxon>
        <taxon>Micrococcaceae</taxon>
    </lineage>
</organism>
<dbReference type="AlphaFoldDB" id="A0A543ANP3"/>
<feature type="transmembrane region" description="Helical" evidence="1">
    <location>
        <begin position="368"/>
        <end position="393"/>
    </location>
</feature>
<feature type="transmembrane region" description="Helical" evidence="1">
    <location>
        <begin position="433"/>
        <end position="450"/>
    </location>
</feature>
<feature type="transmembrane region" description="Helical" evidence="1">
    <location>
        <begin position="206"/>
        <end position="223"/>
    </location>
</feature>
<feature type="transmembrane region" description="Helical" evidence="1">
    <location>
        <begin position="75"/>
        <end position="92"/>
    </location>
</feature>
<keyword evidence="3" id="KW-1185">Reference proteome</keyword>
<feature type="transmembrane region" description="Helical" evidence="1">
    <location>
        <begin position="343"/>
        <end position="362"/>
    </location>
</feature>
<feature type="transmembrane region" description="Helical" evidence="1">
    <location>
        <begin position="269"/>
        <end position="288"/>
    </location>
</feature>
<gene>
    <name evidence="2" type="ORF">FB556_0654</name>
</gene>
<protein>
    <submittedName>
        <fullName evidence="2">Uncharacterized protein</fullName>
    </submittedName>
</protein>
<keyword evidence="1" id="KW-0472">Membrane</keyword>
<keyword evidence="1" id="KW-1133">Transmembrane helix</keyword>
<reference evidence="2 3" key="1">
    <citation type="submission" date="2019-06" db="EMBL/GenBank/DDBJ databases">
        <title>Sequencing the genomes of 1000 actinobacteria strains.</title>
        <authorList>
            <person name="Klenk H.-P."/>
        </authorList>
    </citation>
    <scope>NUCLEOTIDE SEQUENCE [LARGE SCALE GENOMIC DNA]</scope>
    <source>
        <strain evidence="2 3">DSM 24083</strain>
    </source>
</reference>